<dbReference type="InterPro" id="IPR000620">
    <property type="entry name" value="EamA_dom"/>
</dbReference>
<dbReference type="RefSeq" id="WP_249831497.1">
    <property type="nucleotide sequence ID" value="NZ_JAMGBE010000002.1"/>
</dbReference>
<keyword evidence="4 6" id="KW-1133">Transmembrane helix</keyword>
<feature type="transmembrane region" description="Helical" evidence="6">
    <location>
        <begin position="190"/>
        <end position="211"/>
    </location>
</feature>
<dbReference type="PANTHER" id="PTHR32322">
    <property type="entry name" value="INNER MEMBRANE TRANSPORTER"/>
    <property type="match status" value="1"/>
</dbReference>
<feature type="domain" description="EamA" evidence="7">
    <location>
        <begin position="17"/>
        <end position="144"/>
    </location>
</feature>
<feature type="transmembrane region" description="Helical" evidence="6">
    <location>
        <begin position="254"/>
        <end position="271"/>
    </location>
</feature>
<feature type="transmembrane region" description="Helical" evidence="6">
    <location>
        <begin position="97"/>
        <end position="121"/>
    </location>
</feature>
<comment type="caution">
    <text evidence="8">The sequence shown here is derived from an EMBL/GenBank/DDBJ whole genome shotgun (WGS) entry which is preliminary data.</text>
</comment>
<sequence length="309" mass="33061">MSERHGPDFRTVVLPFAIFTAIWGSTWIVIRDQLGVVPAQWSVTYRFIIATAAMMLLATVKRHDLRLSRHGMLIAASLGFTQFCINFNAVYLAERHITSGVVATVFALLLIPSSLLAWAFLGQRPSKRFVASSTVAVAGVILLFAHELRQHAADGGEILSGIGLTLAGMLGASISNVVQARPEVRGYPLFALLAWSMAIGTLLDAAVAFTLAGPPVLDSRPGYWLGLLYLAIPASVLTFSLYYPVVRKIGPAKAAYSSVIVPLIAMGFSTWLEDYRWTPLTIAGALLAIGGMLGALSRGRPPVAAPDAA</sequence>
<comment type="similarity">
    <text evidence="2">Belongs to the EamA transporter family.</text>
</comment>
<reference evidence="8" key="1">
    <citation type="submission" date="2022-05" db="EMBL/GenBank/DDBJ databases">
        <authorList>
            <person name="Jo J.-H."/>
            <person name="Im W.-T."/>
        </authorList>
    </citation>
    <scope>NUCLEOTIDE SEQUENCE</scope>
    <source>
        <strain evidence="8">SE220</strain>
    </source>
</reference>
<dbReference type="InterPro" id="IPR037185">
    <property type="entry name" value="EmrE-like"/>
</dbReference>
<evidence type="ECO:0000313" key="8">
    <source>
        <dbReference type="EMBL" id="MCL6730036.1"/>
    </source>
</evidence>
<keyword evidence="3 6" id="KW-0812">Transmembrane</keyword>
<feature type="transmembrane region" description="Helical" evidence="6">
    <location>
        <begin position="223"/>
        <end position="242"/>
    </location>
</feature>
<accession>A0ABT0S2I3</accession>
<feature type="transmembrane region" description="Helical" evidence="6">
    <location>
        <begin position="128"/>
        <end position="146"/>
    </location>
</feature>
<feature type="transmembrane region" description="Helical" evidence="6">
    <location>
        <begin position="42"/>
        <end position="60"/>
    </location>
</feature>
<evidence type="ECO:0000256" key="2">
    <source>
        <dbReference type="ARBA" id="ARBA00007362"/>
    </source>
</evidence>
<dbReference type="InterPro" id="IPR050638">
    <property type="entry name" value="AA-Vitamin_Transporters"/>
</dbReference>
<evidence type="ECO:0000256" key="6">
    <source>
        <dbReference type="SAM" id="Phobius"/>
    </source>
</evidence>
<protein>
    <submittedName>
        <fullName evidence="8">DMT family transporter</fullName>
    </submittedName>
</protein>
<keyword evidence="9" id="KW-1185">Reference proteome</keyword>
<feature type="transmembrane region" description="Helical" evidence="6">
    <location>
        <begin position="72"/>
        <end position="91"/>
    </location>
</feature>
<evidence type="ECO:0000256" key="5">
    <source>
        <dbReference type="ARBA" id="ARBA00023136"/>
    </source>
</evidence>
<evidence type="ECO:0000313" key="9">
    <source>
        <dbReference type="Proteomes" id="UP001165342"/>
    </source>
</evidence>
<comment type="subcellular location">
    <subcellularLocation>
        <location evidence="1">Membrane</location>
        <topology evidence="1">Multi-pass membrane protein</topology>
    </subcellularLocation>
</comment>
<feature type="transmembrane region" description="Helical" evidence="6">
    <location>
        <begin position="158"/>
        <end position="178"/>
    </location>
</feature>
<dbReference type="Proteomes" id="UP001165342">
    <property type="component" value="Unassembled WGS sequence"/>
</dbReference>
<evidence type="ECO:0000259" key="7">
    <source>
        <dbReference type="Pfam" id="PF00892"/>
    </source>
</evidence>
<dbReference type="PANTHER" id="PTHR32322:SF2">
    <property type="entry name" value="EAMA DOMAIN-CONTAINING PROTEIN"/>
    <property type="match status" value="1"/>
</dbReference>
<gene>
    <name evidence="8" type="ORF">LZ538_08205</name>
</gene>
<proteinExistence type="inferred from homology"/>
<dbReference type="Pfam" id="PF00892">
    <property type="entry name" value="EamA"/>
    <property type="match status" value="2"/>
</dbReference>
<dbReference type="SUPFAM" id="SSF103481">
    <property type="entry name" value="Multidrug resistance efflux transporter EmrE"/>
    <property type="match status" value="2"/>
</dbReference>
<dbReference type="EMBL" id="JAMGBE010000002">
    <property type="protein sequence ID" value="MCL6730036.1"/>
    <property type="molecule type" value="Genomic_DNA"/>
</dbReference>
<feature type="transmembrane region" description="Helical" evidence="6">
    <location>
        <begin position="277"/>
        <end position="296"/>
    </location>
</feature>
<evidence type="ECO:0000256" key="1">
    <source>
        <dbReference type="ARBA" id="ARBA00004141"/>
    </source>
</evidence>
<keyword evidence="5 6" id="KW-0472">Membrane</keyword>
<name>A0ABT0S2I3_9SPHN</name>
<evidence type="ECO:0000256" key="4">
    <source>
        <dbReference type="ARBA" id="ARBA00022989"/>
    </source>
</evidence>
<feature type="domain" description="EamA" evidence="7">
    <location>
        <begin position="160"/>
        <end position="294"/>
    </location>
</feature>
<feature type="transmembrane region" description="Helical" evidence="6">
    <location>
        <begin position="12"/>
        <end position="30"/>
    </location>
</feature>
<organism evidence="8 9">
    <name type="scientific">Sphingomonas hankyongi</name>
    <dbReference type="NCBI Taxonomy" id="2908209"/>
    <lineage>
        <taxon>Bacteria</taxon>
        <taxon>Pseudomonadati</taxon>
        <taxon>Pseudomonadota</taxon>
        <taxon>Alphaproteobacteria</taxon>
        <taxon>Sphingomonadales</taxon>
        <taxon>Sphingomonadaceae</taxon>
        <taxon>Sphingomonas</taxon>
    </lineage>
</organism>
<evidence type="ECO:0000256" key="3">
    <source>
        <dbReference type="ARBA" id="ARBA00022692"/>
    </source>
</evidence>